<dbReference type="Gene3D" id="3.30.70.3290">
    <property type="match status" value="1"/>
</dbReference>
<dbReference type="InterPro" id="IPR020841">
    <property type="entry name" value="PKS_Beta-ketoAc_synthase_dom"/>
</dbReference>
<keyword evidence="1" id="KW-0511">Multifunctional enzyme</keyword>
<evidence type="ECO:0000259" key="2">
    <source>
        <dbReference type="PROSITE" id="PS52004"/>
    </source>
</evidence>
<sequence>EGHGTGTQAGDREELTALSKVFASQGAARSHPLHVGSNKGNFGHTENVSGLASLAKAVLMLRHRQIPPTANLENFKLDLPLDGLVIPNKLVPWPQRDDGGVMSTPQRIGISGFGFGGTNSHLILEGVDRAGTLNHELSSITSSLDAGTPHLFVFSANSKASLAGTIAAYKDWVQQHPDVPLAALSYTLCCRRSAMPWRFSCVAHDQASLLTALGHGQDQRPVTLPQQSVNSQVQCAFVFTGQGA</sequence>
<dbReference type="Gene3D" id="3.40.47.10">
    <property type="match status" value="1"/>
</dbReference>
<dbReference type="InterPro" id="IPR014031">
    <property type="entry name" value="Ketoacyl_synth_C"/>
</dbReference>
<dbReference type="Pfam" id="PF22621">
    <property type="entry name" value="CurL-like_PKS_C"/>
    <property type="match status" value="1"/>
</dbReference>
<feature type="domain" description="Ketosynthase family 3 (KS3)" evidence="2">
    <location>
        <begin position="1"/>
        <end position="126"/>
    </location>
</feature>
<dbReference type="InterPro" id="IPR016039">
    <property type="entry name" value="Thiolase-like"/>
</dbReference>
<proteinExistence type="predicted"/>
<feature type="non-terminal residue" evidence="3">
    <location>
        <position position="1"/>
    </location>
</feature>
<dbReference type="SUPFAM" id="SSF53901">
    <property type="entry name" value="Thiolase-like"/>
    <property type="match status" value="1"/>
</dbReference>
<dbReference type="InterPro" id="IPR001227">
    <property type="entry name" value="Ac_transferase_dom_sf"/>
</dbReference>
<dbReference type="Pfam" id="PF02801">
    <property type="entry name" value="Ketoacyl-synt_C"/>
    <property type="match status" value="1"/>
</dbReference>
<dbReference type="PANTHER" id="PTHR43775:SF22">
    <property type="entry name" value="SYNTHASE, PUTATIVE (JCVI)-RELATED"/>
    <property type="match status" value="1"/>
</dbReference>
<accession>C5H9E1</accession>
<dbReference type="PROSITE" id="PS52004">
    <property type="entry name" value="KS3_2"/>
    <property type="match status" value="1"/>
</dbReference>
<dbReference type="InterPro" id="IPR050091">
    <property type="entry name" value="PKS_NRPS_Biosynth_Enz"/>
</dbReference>
<feature type="non-terminal residue" evidence="3">
    <location>
        <position position="244"/>
    </location>
</feature>
<organism evidence="3">
    <name type="scientific">uncultured fungus</name>
    <dbReference type="NCBI Taxonomy" id="175245"/>
    <lineage>
        <taxon>Eukaryota</taxon>
        <taxon>Fungi</taxon>
        <taxon>environmental samples</taxon>
    </lineage>
</organism>
<dbReference type="AlphaFoldDB" id="C5H9E1"/>
<reference evidence="3" key="1">
    <citation type="journal article" date="2009" name="Soil Biol. Biochem.">
        <title>Detection of expressed fungal Type I polyketide synthase genes in a forest soil.</title>
        <authorList>
            <person name="Kellner H."/>
            <person name="Zak D.R."/>
        </authorList>
    </citation>
    <scope>NUCLEOTIDE SEQUENCE</scope>
</reference>
<dbReference type="PANTHER" id="PTHR43775">
    <property type="entry name" value="FATTY ACID SYNTHASE"/>
    <property type="match status" value="1"/>
</dbReference>
<dbReference type="EMBL" id="FJ232782">
    <property type="protein sequence ID" value="ACN23054.1"/>
    <property type="molecule type" value="Genomic_DNA"/>
</dbReference>
<dbReference type="GO" id="GO:0006633">
    <property type="term" value="P:fatty acid biosynthetic process"/>
    <property type="evidence" value="ECO:0007669"/>
    <property type="project" value="TreeGrafter"/>
</dbReference>
<name>C5H9E1_9FUNG</name>
<protein>
    <submittedName>
        <fullName evidence="3">Type I polyketide synthase</fullName>
    </submittedName>
</protein>
<dbReference type="GO" id="GO:0004312">
    <property type="term" value="F:fatty acid synthase activity"/>
    <property type="evidence" value="ECO:0007669"/>
    <property type="project" value="TreeGrafter"/>
</dbReference>
<evidence type="ECO:0000256" key="1">
    <source>
        <dbReference type="ARBA" id="ARBA00023268"/>
    </source>
</evidence>
<dbReference type="Gene3D" id="3.40.366.10">
    <property type="entry name" value="Malonyl-Coenzyme A Acyl Carrier Protein, domain 2"/>
    <property type="match status" value="1"/>
</dbReference>
<dbReference type="GO" id="GO:0044550">
    <property type="term" value="P:secondary metabolite biosynthetic process"/>
    <property type="evidence" value="ECO:0007669"/>
    <property type="project" value="TreeGrafter"/>
</dbReference>
<evidence type="ECO:0000313" key="3">
    <source>
        <dbReference type="EMBL" id="ACN23054.1"/>
    </source>
</evidence>